<name>A0A0H1R5X1_9HYPH</name>
<reference evidence="1 2" key="1">
    <citation type="submission" date="2015-05" db="EMBL/GenBank/DDBJ databases">
        <title>Draft genome sequence of Microvirga vignae strain BR3299, a novel nitrogen fixing bacteria isolated from Brazil semi-aired region.</title>
        <authorList>
            <person name="Zilli J.E."/>
            <person name="Passos S.R."/>
            <person name="Leite J."/>
            <person name="Baldani J.I."/>
            <person name="Xavier G.R."/>
            <person name="Rumjaneck N.G."/>
            <person name="Simoes-Araujo J.L."/>
        </authorList>
    </citation>
    <scope>NUCLEOTIDE SEQUENCE [LARGE SCALE GENOMIC DNA]</scope>
    <source>
        <strain evidence="1 2">BR3299</strain>
    </source>
</reference>
<sequence>MTVEIGPVGGLSSPVGLDLEQLTRLITLLGRARSRMLEGTPKQSLHGKAVETVIDPPWYIKSADIDGSLLAFDHPFFGPVAFVIPRDDVAKIVQGLSSHLECPAVQQGKPN</sequence>
<comment type="caution">
    <text evidence="1">The sequence shown here is derived from an EMBL/GenBank/DDBJ whole genome shotgun (WGS) entry which is preliminary data.</text>
</comment>
<protein>
    <submittedName>
        <fullName evidence="1">Uncharacterized protein</fullName>
    </submittedName>
</protein>
<evidence type="ECO:0000313" key="1">
    <source>
        <dbReference type="EMBL" id="KLK90640.1"/>
    </source>
</evidence>
<dbReference type="AlphaFoldDB" id="A0A0H1R5X1"/>
<gene>
    <name evidence="1" type="ORF">AA309_24570</name>
</gene>
<organism evidence="1 2">
    <name type="scientific">Microvirga vignae</name>
    <dbReference type="NCBI Taxonomy" id="1225564"/>
    <lineage>
        <taxon>Bacteria</taxon>
        <taxon>Pseudomonadati</taxon>
        <taxon>Pseudomonadota</taxon>
        <taxon>Alphaproteobacteria</taxon>
        <taxon>Hyphomicrobiales</taxon>
        <taxon>Methylobacteriaceae</taxon>
        <taxon>Microvirga</taxon>
    </lineage>
</organism>
<keyword evidence="2" id="KW-1185">Reference proteome</keyword>
<dbReference type="EMBL" id="LCYG01000074">
    <property type="protein sequence ID" value="KLK90640.1"/>
    <property type="molecule type" value="Genomic_DNA"/>
</dbReference>
<proteinExistence type="predicted"/>
<accession>A0A0H1R5X1</accession>
<dbReference type="PATRIC" id="fig|1225564.3.peg.6403"/>
<evidence type="ECO:0000313" key="2">
    <source>
        <dbReference type="Proteomes" id="UP000035489"/>
    </source>
</evidence>
<dbReference type="Proteomes" id="UP000035489">
    <property type="component" value="Unassembled WGS sequence"/>
</dbReference>